<comment type="subcellular location">
    <subcellularLocation>
        <location evidence="1">Cell membrane</location>
        <topology evidence="1">Lipid-anchor</topology>
        <topology evidence="1">GPI-anchor</topology>
    </subcellularLocation>
</comment>
<dbReference type="KEGG" id="tcc:18600903"/>
<evidence type="ECO:0000256" key="10">
    <source>
        <dbReference type="SAM" id="SignalP"/>
    </source>
</evidence>
<evidence type="ECO:0000256" key="7">
    <source>
        <dbReference type="ARBA" id="ARBA00023180"/>
    </source>
</evidence>
<keyword evidence="5" id="KW-0472">Membrane</keyword>
<dbReference type="PANTHER" id="PTHR33021:SF49">
    <property type="entry name" value="EARLY NODULIN-LIKE PROTEIN 21"/>
    <property type="match status" value="1"/>
</dbReference>
<evidence type="ECO:0000256" key="8">
    <source>
        <dbReference type="ARBA" id="ARBA00023288"/>
    </source>
</evidence>
<feature type="signal peptide" evidence="10">
    <location>
        <begin position="1"/>
        <end position="32"/>
    </location>
</feature>
<keyword evidence="2" id="KW-1003">Cell membrane</keyword>
<dbReference type="GO" id="GO:0009055">
    <property type="term" value="F:electron transfer activity"/>
    <property type="evidence" value="ECO:0007669"/>
    <property type="project" value="InterPro"/>
</dbReference>
<dbReference type="Pfam" id="PF02298">
    <property type="entry name" value="Cu_bind_like"/>
    <property type="match status" value="1"/>
</dbReference>
<evidence type="ECO:0000259" key="11">
    <source>
        <dbReference type="PROSITE" id="PS51485"/>
    </source>
</evidence>
<feature type="chain" id="PRO_5044222443" evidence="10">
    <location>
        <begin position="33"/>
        <end position="153"/>
    </location>
</feature>
<dbReference type="PROSITE" id="PS51485">
    <property type="entry name" value="PHYTOCYANIN"/>
    <property type="match status" value="1"/>
</dbReference>
<evidence type="ECO:0000256" key="1">
    <source>
        <dbReference type="ARBA" id="ARBA00004609"/>
    </source>
</evidence>
<evidence type="ECO:0000256" key="3">
    <source>
        <dbReference type="ARBA" id="ARBA00022622"/>
    </source>
</evidence>
<evidence type="ECO:0000256" key="5">
    <source>
        <dbReference type="ARBA" id="ARBA00023136"/>
    </source>
</evidence>
<gene>
    <name evidence="13" type="primary">LOC18600903</name>
</gene>
<feature type="domain" description="Phytocyanin" evidence="11">
    <location>
        <begin position="33"/>
        <end position="135"/>
    </location>
</feature>
<evidence type="ECO:0000256" key="2">
    <source>
        <dbReference type="ARBA" id="ARBA00022475"/>
    </source>
</evidence>
<name>A0AB32V5V7_THECC</name>
<evidence type="ECO:0000256" key="4">
    <source>
        <dbReference type="ARBA" id="ARBA00022729"/>
    </source>
</evidence>
<keyword evidence="6" id="KW-1015">Disulfide bond</keyword>
<dbReference type="GO" id="GO:0005886">
    <property type="term" value="C:plasma membrane"/>
    <property type="evidence" value="ECO:0007669"/>
    <property type="project" value="UniProtKB-SubCell"/>
</dbReference>
<protein>
    <submittedName>
        <fullName evidence="13">Early nodulin-like protein 1</fullName>
    </submittedName>
</protein>
<keyword evidence="7" id="KW-0325">Glycoprotein</keyword>
<dbReference type="InterPro" id="IPR003245">
    <property type="entry name" value="Phytocyanin_dom"/>
</dbReference>
<keyword evidence="3" id="KW-0336">GPI-anchor</keyword>
<dbReference type="CDD" id="cd11019">
    <property type="entry name" value="OsENODL1_like"/>
    <property type="match status" value="1"/>
</dbReference>
<dbReference type="RefSeq" id="XP_007031696.2">
    <property type="nucleotide sequence ID" value="XM_007031634.2"/>
</dbReference>
<sequence>MSSCPKSLANGFQTLSFSVILLFSLQHSSVSSLEFQAGGSKGWVVPPENDTKIYNECASDNRFQIGDTTRFKFRKDSVMEVVEKDYKNCNSTQPKFFSNNGNSVFTLDHAGTFYFISGASGHCERGQRMVVRVMSPQESLPTSPAADSMLGVL</sequence>
<dbReference type="Gene3D" id="2.60.40.420">
    <property type="entry name" value="Cupredoxins - blue copper proteins"/>
    <property type="match status" value="1"/>
</dbReference>
<dbReference type="GO" id="GO:0098552">
    <property type="term" value="C:side of membrane"/>
    <property type="evidence" value="ECO:0007669"/>
    <property type="project" value="UniProtKB-KW"/>
</dbReference>
<dbReference type="PANTHER" id="PTHR33021">
    <property type="entry name" value="BLUE COPPER PROTEIN"/>
    <property type="match status" value="1"/>
</dbReference>
<evidence type="ECO:0000256" key="6">
    <source>
        <dbReference type="ARBA" id="ARBA00023157"/>
    </source>
</evidence>
<dbReference type="SUPFAM" id="SSF49503">
    <property type="entry name" value="Cupredoxins"/>
    <property type="match status" value="1"/>
</dbReference>
<comment type="similarity">
    <text evidence="9">Belongs to the early nodulin-like (ENODL) family.</text>
</comment>
<keyword evidence="8" id="KW-0449">Lipoprotein</keyword>
<accession>A0AB32V5V7</accession>
<reference evidence="12" key="1">
    <citation type="journal article" date="1997" name="Nucleic Acids Res.">
        <title>tRNAscan-SE: a program for improved detection of transfer RNA genes in genomic sequence.</title>
        <authorList>
            <person name="Lowe T.M."/>
            <person name="Eddy S.R."/>
        </authorList>
    </citation>
    <scope>NUCLEOTIDE SEQUENCE [LARGE SCALE GENOMIC DNA]</scope>
    <source>
        <strain evidence="12">r\B97-61/B2</strain>
    </source>
</reference>
<organism evidence="12 13">
    <name type="scientific">Theobroma cacao</name>
    <name type="common">Cacao</name>
    <name type="synonym">Cocoa</name>
    <dbReference type="NCBI Taxonomy" id="3641"/>
    <lineage>
        <taxon>Eukaryota</taxon>
        <taxon>Viridiplantae</taxon>
        <taxon>Streptophyta</taxon>
        <taxon>Embryophyta</taxon>
        <taxon>Tracheophyta</taxon>
        <taxon>Spermatophyta</taxon>
        <taxon>Magnoliopsida</taxon>
        <taxon>eudicotyledons</taxon>
        <taxon>Gunneridae</taxon>
        <taxon>Pentapetalae</taxon>
        <taxon>rosids</taxon>
        <taxon>malvids</taxon>
        <taxon>Malvales</taxon>
        <taxon>Malvaceae</taxon>
        <taxon>Byttnerioideae</taxon>
        <taxon>Theobroma</taxon>
    </lineage>
</organism>
<dbReference type="FunFam" id="2.60.40.420:FF:000010">
    <property type="entry name" value="Early nodulin-like protein 1"/>
    <property type="match status" value="1"/>
</dbReference>
<keyword evidence="4 10" id="KW-0732">Signal</keyword>
<evidence type="ECO:0000256" key="9">
    <source>
        <dbReference type="ARBA" id="ARBA00035011"/>
    </source>
</evidence>
<dbReference type="InterPro" id="IPR041846">
    <property type="entry name" value="ENL_dom"/>
</dbReference>
<proteinExistence type="inferred from homology"/>
<dbReference type="Gramene" id="Tc04v2_t002160.1">
    <property type="protein sequence ID" value="Tc04v2_p002160.1"/>
    <property type="gene ID" value="Tc04v2_g002160"/>
</dbReference>
<evidence type="ECO:0000313" key="13">
    <source>
        <dbReference type="RefSeq" id="XP_007031696.2"/>
    </source>
</evidence>
<dbReference type="InterPro" id="IPR039391">
    <property type="entry name" value="Phytocyanin-like"/>
</dbReference>
<dbReference type="InterPro" id="IPR008972">
    <property type="entry name" value="Cupredoxin"/>
</dbReference>
<dbReference type="GeneID" id="18600903"/>
<evidence type="ECO:0000313" key="12">
    <source>
        <dbReference type="Proteomes" id="UP000694886"/>
    </source>
</evidence>
<dbReference type="AlphaFoldDB" id="A0AB32V5V7"/>
<dbReference type="Proteomes" id="UP000694886">
    <property type="component" value="Chromosome 4"/>
</dbReference>
<reference evidence="13" key="2">
    <citation type="submission" date="2025-08" db="UniProtKB">
        <authorList>
            <consortium name="RefSeq"/>
        </authorList>
    </citation>
    <scope>IDENTIFICATION</scope>
</reference>